<protein>
    <submittedName>
        <fullName evidence="2">Uncharacterized protein</fullName>
    </submittedName>
</protein>
<sequence length="150" mass="16680">MALVLRSLSDFKRFLAKPGATIQIVRNTFIERQPASFQEAYRQKGMYEPRTVQAISKKAAVFAIKGHPTTVWLYWDKGTRNWRYSGDTVAVPLNTGVGPPDEIIYRCSFSPGSEPKARAPARTKTVDPAPASPADKPTPTMPERGQGRLF</sequence>
<dbReference type="EMBL" id="LR743504">
    <property type="protein sequence ID" value="CAA2099610.1"/>
    <property type="molecule type" value="Genomic_DNA"/>
</dbReference>
<dbReference type="AlphaFoldDB" id="A0A679IZW6"/>
<gene>
    <name evidence="2" type="ORF">MBUL_00239</name>
</gene>
<reference evidence="2" key="1">
    <citation type="submission" date="2019-12" db="EMBL/GenBank/DDBJ databases">
        <authorList>
            <person name="Cremers G."/>
        </authorList>
    </citation>
    <scope>NUCLEOTIDE SEQUENCE</scope>
    <source>
        <strain evidence="2">Mbul1</strain>
    </source>
</reference>
<organism evidence="2">
    <name type="scientific">Methylobacterium bullatum</name>
    <dbReference type="NCBI Taxonomy" id="570505"/>
    <lineage>
        <taxon>Bacteria</taxon>
        <taxon>Pseudomonadati</taxon>
        <taxon>Pseudomonadota</taxon>
        <taxon>Alphaproteobacteria</taxon>
        <taxon>Hyphomicrobiales</taxon>
        <taxon>Methylobacteriaceae</taxon>
        <taxon>Methylobacterium</taxon>
    </lineage>
</organism>
<proteinExistence type="predicted"/>
<feature type="region of interest" description="Disordered" evidence="1">
    <location>
        <begin position="108"/>
        <end position="150"/>
    </location>
</feature>
<accession>A0A679IZW6</accession>
<evidence type="ECO:0000313" key="2">
    <source>
        <dbReference type="EMBL" id="CAA2099610.1"/>
    </source>
</evidence>
<name>A0A679IZW6_9HYPH</name>
<evidence type="ECO:0000256" key="1">
    <source>
        <dbReference type="SAM" id="MobiDB-lite"/>
    </source>
</evidence>